<keyword evidence="15" id="KW-1185">Reference proteome</keyword>
<dbReference type="RefSeq" id="WP_248733756.1">
    <property type="nucleotide sequence ID" value="NZ_CALBWS010000002.1"/>
</dbReference>
<keyword evidence="5 10" id="KW-0732">Signal</keyword>
<dbReference type="InterPro" id="IPR007348">
    <property type="entry name" value="CopC_dom"/>
</dbReference>
<organism evidence="14 15">
    <name type="scientific">Neobacillus rhizosphaerae</name>
    <dbReference type="NCBI Taxonomy" id="2880965"/>
    <lineage>
        <taxon>Bacteria</taxon>
        <taxon>Bacillati</taxon>
        <taxon>Bacillota</taxon>
        <taxon>Bacilli</taxon>
        <taxon>Bacillales</taxon>
        <taxon>Bacillaceae</taxon>
        <taxon>Neobacillus</taxon>
    </lineage>
</organism>
<dbReference type="Gene3D" id="2.60.40.1220">
    <property type="match status" value="1"/>
</dbReference>
<dbReference type="PANTHER" id="PTHR34820">
    <property type="entry name" value="INNER MEMBRANE PROTEIN YEBZ"/>
    <property type="match status" value="1"/>
</dbReference>
<keyword evidence="2" id="KW-1003">Cell membrane</keyword>
<accession>A0ABM9ELD7</accession>
<keyword evidence="8 9" id="KW-0472">Membrane</keyword>
<dbReference type="SUPFAM" id="SSF81296">
    <property type="entry name" value="E set domains"/>
    <property type="match status" value="1"/>
</dbReference>
<evidence type="ECO:0000313" key="14">
    <source>
        <dbReference type="EMBL" id="CAH2713405.1"/>
    </source>
</evidence>
<dbReference type="Pfam" id="PF05425">
    <property type="entry name" value="CopD"/>
    <property type="match status" value="1"/>
</dbReference>
<dbReference type="EMBL" id="CALBWS010000002">
    <property type="protein sequence ID" value="CAH2713405.1"/>
    <property type="molecule type" value="Genomic_DNA"/>
</dbReference>
<dbReference type="PANTHER" id="PTHR34820:SF4">
    <property type="entry name" value="INNER MEMBRANE PROTEIN YEBZ"/>
    <property type="match status" value="1"/>
</dbReference>
<evidence type="ECO:0000256" key="10">
    <source>
        <dbReference type="SAM" id="SignalP"/>
    </source>
</evidence>
<keyword evidence="6 9" id="KW-1133">Transmembrane helix</keyword>
<feature type="transmembrane region" description="Helical" evidence="9">
    <location>
        <begin position="229"/>
        <end position="253"/>
    </location>
</feature>
<dbReference type="Pfam" id="PF04234">
    <property type="entry name" value="CopC"/>
    <property type="match status" value="1"/>
</dbReference>
<dbReference type="InterPro" id="IPR014756">
    <property type="entry name" value="Ig_E-set"/>
</dbReference>
<feature type="transmembrane region" description="Helical" evidence="9">
    <location>
        <begin position="185"/>
        <end position="209"/>
    </location>
</feature>
<comment type="caution">
    <text evidence="14">The sequence shown here is derived from an EMBL/GenBank/DDBJ whole genome shotgun (WGS) entry which is preliminary data.</text>
</comment>
<comment type="subcellular location">
    <subcellularLocation>
        <location evidence="1">Cell membrane</location>
        <topology evidence="1">Multi-pass membrane protein</topology>
    </subcellularLocation>
</comment>
<keyword evidence="3 9" id="KW-0812">Transmembrane</keyword>
<proteinExistence type="predicted"/>
<dbReference type="InterPro" id="IPR008457">
    <property type="entry name" value="Cu-R_CopD_dom"/>
</dbReference>
<evidence type="ECO:0000256" key="6">
    <source>
        <dbReference type="ARBA" id="ARBA00022989"/>
    </source>
</evidence>
<feature type="signal peptide" evidence="10">
    <location>
        <begin position="1"/>
        <end position="29"/>
    </location>
</feature>
<feature type="transmembrane region" description="Helical" evidence="9">
    <location>
        <begin position="265"/>
        <end position="284"/>
    </location>
</feature>
<dbReference type="InterPro" id="IPR014755">
    <property type="entry name" value="Cu-Rt/internalin_Ig-like"/>
</dbReference>
<feature type="transmembrane region" description="Helical" evidence="9">
    <location>
        <begin position="152"/>
        <end position="173"/>
    </location>
</feature>
<evidence type="ECO:0000259" key="12">
    <source>
        <dbReference type="Pfam" id="PF05425"/>
    </source>
</evidence>
<name>A0ABM9ELD7_9BACI</name>
<evidence type="ECO:0000256" key="7">
    <source>
        <dbReference type="ARBA" id="ARBA00023008"/>
    </source>
</evidence>
<evidence type="ECO:0000259" key="13">
    <source>
        <dbReference type="Pfam" id="PF13115"/>
    </source>
</evidence>
<dbReference type="InterPro" id="IPR032694">
    <property type="entry name" value="CopC/D"/>
</dbReference>
<dbReference type="InterPro" id="IPR032693">
    <property type="entry name" value="YtkA-like_dom"/>
</dbReference>
<feature type="transmembrane region" description="Helical" evidence="9">
    <location>
        <begin position="409"/>
        <end position="428"/>
    </location>
</feature>
<keyword evidence="4" id="KW-0479">Metal-binding</keyword>
<protein>
    <submittedName>
        <fullName evidence="14">Copper transport protein YcnJ</fullName>
    </submittedName>
</protein>
<feature type="transmembrane region" description="Helical" evidence="9">
    <location>
        <begin position="378"/>
        <end position="397"/>
    </location>
</feature>
<reference evidence="14" key="1">
    <citation type="submission" date="2022-04" db="EMBL/GenBank/DDBJ databases">
        <authorList>
            <person name="Criscuolo A."/>
        </authorList>
    </citation>
    <scope>NUCLEOTIDE SEQUENCE</scope>
    <source>
        <strain evidence="14">CIP111895</strain>
    </source>
</reference>
<feature type="domain" description="YtkA-like" evidence="13">
    <location>
        <begin position="449"/>
        <end position="529"/>
    </location>
</feature>
<feature type="transmembrane region" description="Helical" evidence="9">
    <location>
        <begin position="343"/>
        <end position="363"/>
    </location>
</feature>
<feature type="transmembrane region" description="Helical" evidence="9">
    <location>
        <begin position="304"/>
        <end position="323"/>
    </location>
</feature>
<sequence length="549" mass="61630">MNIKINFSMFMVIISLFLFLFPSTFSAHAYIQKSTPSEDAILKKAPNEVTIQFNEPIQPEFNSIKVFDFDGNRVDKEDGGIDRNQPTILKSGLKKDLPNGTYRIKWKAVSSDGHPVQGVIGFQVGDEIQDSSFVHNETKGYTPKADLIIIRWLQYLSNACYVGLLFFYLLVLPKAIRGNKFVDKIFLKLIHTSFVVLFLSILLSLPLEATIESGYHWSEVFSFRLFENILSYTTFGQIWIFQAAILLMLALLTSFNRNAISTKRIILSVCFCLGTALLFTKSLTSHASSQTNQLLSISMDFLHLFSASLWIGCLIGFVGLLPLRKNTETKQYYIQMIKRFSKWGILLVLLLTFTGVFGSLLHIPNLSALVRTDYGKVLSIKVILFLVMLLLAAVNFVNGIREKDKGLVASMWGELSTGLVILILTVVLTNLPTAMSSPGPFKETNTVNKGTKVTLMATPNIVGENLFEVTLKDRQGQPIKDIEQIHLTFTMLDMDMGKETINLTKEADGKYKENGLHFSMAGNWNVHVHVLTKSLESIDTDFRCLVGSK</sequence>
<evidence type="ECO:0000256" key="8">
    <source>
        <dbReference type="ARBA" id="ARBA00023136"/>
    </source>
</evidence>
<evidence type="ECO:0000256" key="5">
    <source>
        <dbReference type="ARBA" id="ARBA00022729"/>
    </source>
</evidence>
<evidence type="ECO:0000256" key="2">
    <source>
        <dbReference type="ARBA" id="ARBA00022475"/>
    </source>
</evidence>
<evidence type="ECO:0000259" key="11">
    <source>
        <dbReference type="Pfam" id="PF04234"/>
    </source>
</evidence>
<evidence type="ECO:0000313" key="15">
    <source>
        <dbReference type="Proteomes" id="UP000838308"/>
    </source>
</evidence>
<feature type="chain" id="PRO_5047514258" evidence="10">
    <location>
        <begin position="30"/>
        <end position="549"/>
    </location>
</feature>
<feature type="domain" description="CopC" evidence="11">
    <location>
        <begin position="28"/>
        <end position="124"/>
    </location>
</feature>
<evidence type="ECO:0000256" key="4">
    <source>
        <dbReference type="ARBA" id="ARBA00022723"/>
    </source>
</evidence>
<evidence type="ECO:0000256" key="3">
    <source>
        <dbReference type="ARBA" id="ARBA00022692"/>
    </source>
</evidence>
<feature type="domain" description="Copper resistance protein D" evidence="12">
    <location>
        <begin position="335"/>
        <end position="428"/>
    </location>
</feature>
<dbReference type="Pfam" id="PF13115">
    <property type="entry name" value="YtkA"/>
    <property type="match status" value="1"/>
</dbReference>
<evidence type="ECO:0000256" key="1">
    <source>
        <dbReference type="ARBA" id="ARBA00004651"/>
    </source>
</evidence>
<evidence type="ECO:0000256" key="9">
    <source>
        <dbReference type="SAM" id="Phobius"/>
    </source>
</evidence>
<dbReference type="Proteomes" id="UP000838308">
    <property type="component" value="Unassembled WGS sequence"/>
</dbReference>
<keyword evidence="7" id="KW-0186">Copper</keyword>
<gene>
    <name evidence="14" type="primary">ycnJ</name>
    <name evidence="14" type="ORF">BACCIP111895_00540</name>
</gene>